<dbReference type="SUPFAM" id="SSF47336">
    <property type="entry name" value="ACP-like"/>
    <property type="match status" value="1"/>
</dbReference>
<evidence type="ECO:0000259" key="6">
    <source>
        <dbReference type="PROSITE" id="PS52004"/>
    </source>
</evidence>
<dbReference type="SUPFAM" id="SSF51412">
    <property type="entry name" value="Inosine monophosphate dehydrogenase (IMPDH)"/>
    <property type="match status" value="2"/>
</dbReference>
<dbReference type="OrthoDB" id="9778690at2"/>
<dbReference type="CDD" id="cd00833">
    <property type="entry name" value="PKS"/>
    <property type="match status" value="1"/>
</dbReference>
<dbReference type="GO" id="GO:0004312">
    <property type="term" value="F:fatty acid synthase activity"/>
    <property type="evidence" value="ECO:0007669"/>
    <property type="project" value="TreeGrafter"/>
</dbReference>
<dbReference type="Pfam" id="PF00109">
    <property type="entry name" value="ketoacyl-synt"/>
    <property type="match status" value="1"/>
</dbReference>
<feature type="region of interest" description="Disordered" evidence="4">
    <location>
        <begin position="2094"/>
        <end position="2114"/>
    </location>
</feature>
<dbReference type="InterPro" id="IPR036291">
    <property type="entry name" value="NAD(P)-bd_dom_sf"/>
</dbReference>
<dbReference type="Gene3D" id="3.40.50.720">
    <property type="entry name" value="NAD(P)-binding Rossmann-like Domain"/>
    <property type="match status" value="1"/>
</dbReference>
<dbReference type="Pfam" id="PF03060">
    <property type="entry name" value="NMO"/>
    <property type="match status" value="1"/>
</dbReference>
<feature type="region of interest" description="Disordered" evidence="4">
    <location>
        <begin position="1702"/>
        <end position="1745"/>
    </location>
</feature>
<protein>
    <submittedName>
        <fullName evidence="7">Putative Erythronolide synthase</fullName>
        <ecNumber evidence="7">2.3.1.94</ecNumber>
    </submittedName>
</protein>
<dbReference type="EC" id="2.3.1.94" evidence="7"/>
<dbReference type="Pfam" id="PF08659">
    <property type="entry name" value="KR"/>
    <property type="match status" value="1"/>
</dbReference>
<feature type="region of interest" description="Disordered" evidence="4">
    <location>
        <begin position="1996"/>
        <end position="2022"/>
    </location>
</feature>
<dbReference type="eggNOG" id="COG2070">
    <property type="taxonomic scope" value="Bacteria"/>
</dbReference>
<dbReference type="GO" id="GO:0047879">
    <property type="term" value="F:erythronolide synthase activity"/>
    <property type="evidence" value="ECO:0007669"/>
    <property type="project" value="UniProtKB-EC"/>
</dbReference>
<keyword evidence="3 7" id="KW-0808">Transferase</keyword>
<feature type="domain" description="Ketosynthase family 3 (KS3)" evidence="6">
    <location>
        <begin position="662"/>
        <end position="1104"/>
    </location>
</feature>
<name>R4YYQ4_9ACTN</name>
<dbReference type="InterPro" id="IPR001227">
    <property type="entry name" value="Ac_transferase_dom_sf"/>
</dbReference>
<evidence type="ECO:0000313" key="7">
    <source>
        <dbReference type="EMBL" id="CCM63523.1"/>
    </source>
</evidence>
<feature type="region of interest" description="Disordered" evidence="4">
    <location>
        <begin position="1194"/>
        <end position="1217"/>
    </location>
</feature>
<dbReference type="PANTHER" id="PTHR43775">
    <property type="entry name" value="FATTY ACID SYNTHASE"/>
    <property type="match status" value="1"/>
</dbReference>
<dbReference type="SMART" id="SM00822">
    <property type="entry name" value="PKS_KR"/>
    <property type="match status" value="1"/>
</dbReference>
<dbReference type="RefSeq" id="WP_012226241.1">
    <property type="nucleotide sequence ID" value="NZ_HG422565.1"/>
</dbReference>
<accession>R4YYQ4</accession>
<feature type="region of interest" description="Disordered" evidence="4">
    <location>
        <begin position="1362"/>
        <end position="1381"/>
    </location>
</feature>
<dbReference type="EMBL" id="CANL01000018">
    <property type="protein sequence ID" value="CCM63523.1"/>
    <property type="molecule type" value="Genomic_DNA"/>
</dbReference>
<feature type="region of interest" description="Disordered" evidence="4">
    <location>
        <begin position="1837"/>
        <end position="1870"/>
    </location>
</feature>
<dbReference type="Gene3D" id="3.40.47.10">
    <property type="match status" value="1"/>
</dbReference>
<keyword evidence="8" id="KW-1185">Reference proteome</keyword>
<dbReference type="Gene3D" id="3.30.70.250">
    <property type="entry name" value="Malonyl-CoA ACP transacylase, ACP-binding"/>
    <property type="match status" value="1"/>
</dbReference>
<dbReference type="PROSITE" id="PS52004">
    <property type="entry name" value="KS3_2"/>
    <property type="match status" value="1"/>
</dbReference>
<dbReference type="InterPro" id="IPR013968">
    <property type="entry name" value="PKS_KR"/>
</dbReference>
<dbReference type="PROSITE" id="PS50075">
    <property type="entry name" value="CARRIER"/>
    <property type="match status" value="1"/>
</dbReference>
<comment type="caution">
    <text evidence="7">The sequence shown here is derived from an EMBL/GenBank/DDBJ whole genome shotgun (WGS) entry which is preliminary data.</text>
</comment>
<dbReference type="SUPFAM" id="SSF51735">
    <property type="entry name" value="NAD(P)-binding Rossmann-fold domains"/>
    <property type="match status" value="1"/>
</dbReference>
<dbReference type="STRING" id="1229780.BN381_250016"/>
<evidence type="ECO:0000313" key="8">
    <source>
        <dbReference type="Proteomes" id="UP000018291"/>
    </source>
</evidence>
<keyword evidence="7" id="KW-0012">Acyltransferase</keyword>
<dbReference type="InterPro" id="IPR050091">
    <property type="entry name" value="PKS_NRPS_Biosynth_Enz"/>
</dbReference>
<dbReference type="Pfam" id="PF02801">
    <property type="entry name" value="Ketoacyl-synt_C"/>
    <property type="match status" value="1"/>
</dbReference>
<dbReference type="Pfam" id="PF00550">
    <property type="entry name" value="PP-binding"/>
    <property type="match status" value="1"/>
</dbReference>
<dbReference type="SMART" id="SM00827">
    <property type="entry name" value="PKS_AT"/>
    <property type="match status" value="1"/>
</dbReference>
<dbReference type="InterPro" id="IPR014031">
    <property type="entry name" value="Ketoacyl_synth_C"/>
</dbReference>
<dbReference type="GO" id="GO:0006633">
    <property type="term" value="P:fatty acid biosynthetic process"/>
    <property type="evidence" value="ECO:0007669"/>
    <property type="project" value="TreeGrafter"/>
</dbReference>
<dbReference type="eggNOG" id="COG3321">
    <property type="taxonomic scope" value="Bacteria"/>
</dbReference>
<dbReference type="SUPFAM" id="SSF55048">
    <property type="entry name" value="Probable ACP-binding domain of malonyl-CoA ACP transacylase"/>
    <property type="match status" value="1"/>
</dbReference>
<dbReference type="Pfam" id="PF00698">
    <property type="entry name" value="Acyl_transf_1"/>
    <property type="match status" value="1"/>
</dbReference>
<dbReference type="InterPro" id="IPR016035">
    <property type="entry name" value="Acyl_Trfase/lysoPLipase"/>
</dbReference>
<dbReference type="SUPFAM" id="SSF53901">
    <property type="entry name" value="Thiolase-like"/>
    <property type="match status" value="1"/>
</dbReference>
<dbReference type="InterPro" id="IPR020841">
    <property type="entry name" value="PKS_Beta-ketoAc_synthase_dom"/>
</dbReference>
<evidence type="ECO:0000256" key="1">
    <source>
        <dbReference type="ARBA" id="ARBA00022450"/>
    </source>
</evidence>
<dbReference type="InterPro" id="IPR057326">
    <property type="entry name" value="KR_dom"/>
</dbReference>
<reference evidence="7 8" key="1">
    <citation type="journal article" date="2013" name="ISME J.">
        <title>Metabolic model for the filamentous 'Candidatus Microthrix parvicella' based on genomic and metagenomic analyses.</title>
        <authorList>
            <person name="Jon McIlroy S."/>
            <person name="Kristiansen R."/>
            <person name="Albertsen M."/>
            <person name="Michael Karst S."/>
            <person name="Rossetti S."/>
            <person name="Lund Nielsen J."/>
            <person name="Tandoi V."/>
            <person name="James Seviour R."/>
            <person name="Nielsen P.H."/>
        </authorList>
    </citation>
    <scope>NUCLEOTIDE SEQUENCE [LARGE SCALE GENOMIC DNA]</scope>
    <source>
        <strain evidence="7 8">RN1</strain>
    </source>
</reference>
<dbReference type="InterPro" id="IPR036736">
    <property type="entry name" value="ACP-like_sf"/>
</dbReference>
<keyword evidence="1" id="KW-0596">Phosphopantetheine</keyword>
<dbReference type="HOGENOM" id="CLU_000022_30_1_11"/>
<dbReference type="Proteomes" id="UP000018291">
    <property type="component" value="Unassembled WGS sequence"/>
</dbReference>
<dbReference type="Gene3D" id="3.40.366.10">
    <property type="entry name" value="Malonyl-Coenzyme A Acyl Carrier Protein, domain 2"/>
    <property type="match status" value="1"/>
</dbReference>
<evidence type="ECO:0000259" key="5">
    <source>
        <dbReference type="PROSITE" id="PS50075"/>
    </source>
</evidence>
<dbReference type="Gene3D" id="1.10.1200.10">
    <property type="entry name" value="ACP-like"/>
    <property type="match status" value="1"/>
</dbReference>
<keyword evidence="2" id="KW-0597">Phosphoprotein</keyword>
<feature type="compositionally biased region" description="Low complexity" evidence="4">
    <location>
        <begin position="1194"/>
        <end position="1214"/>
    </location>
</feature>
<gene>
    <name evidence="7" type="ORF">BN381_250016</name>
</gene>
<sequence>MGAPHITKTHDVLADVGCMSLPGTDPVPALRAAQRCGATPILWATGQPIANQLDPLVVWADVPPDGPLPPNVTALIAATERAAAIDPERTDLVRIPAINSIGQLDKALSLLAQSSGPGHLVLVGNEAAGPVGDTSTFILLQQVTRALRRGEHQAPAIWVRGGIGPNTAAAAIAGGASGVILDTQTALLRESTVPPTVRRIIEAADGSETRVLSGHRVFVRPDLPTADRESLPDALNFGFNDPQTQVIPAGQDLPVARRLATIGVTVAGAVQAIRRAMYADVSAASTTATLRPGGPLAERTGATHPVLQGPMTRVSDTPAFTEAVARGGGLPFLALALLRGPEVERLLTETTDRLGELPWGVGILGFVPPELRAEQLEVVKAYRPPMAIIAGGRPSQAKELDDLGIRTYLHVPSPGLLQRFLADGARRFIFEGRECGGHVGPRSSFALWQAQLDVLADHANVAELDVIFAGGIHDDTSAAMVAAMAQPLAARGAAIGVLAGTAYLFTEEIVTSGAIVPGFQRAALECTATSLVETAPGHATRCVAGPFVEAFEARRGELVAADVPASERWAELEQMNLGRLRLASKGLERTAAGLTEVDEAGQREGGMFMIGEVATMGHEPLTVAALHDRLTTGSVGLLAHRTEELTEAGFLPADDEGRAPAPLDIAIIGMECVLPGAANVEEFWTNTVLGRNAVTEVPHSRWDADRFFDPSGDAANSGLLSPSKWGAFVPPVPFDPLAFGIPPASLAAIEPVQLLSLEVASRALANAGYEHRHFDRDRTSVIFGAEAGTDLSSSYGFRSIWPSLLGELPPELDDHLPRLTEDSFPGLLTNVISGRIANRLDLGGANYTVDAACASSLTALDAACKELTAGSSDMVLCGGADLHNGINDYLLFSSVHALSPTGQCRTFSSDADGITLGEGIACVVLKRLEDARRDGDTIHAVIKAVAASSDGRHLGLTAPRKDGQVRCLERAYAQSGIDPADVGLMEAHGTGTVVGDRTELATLTELFGGAGAEVGSTVLGSVKSQIGHTKCAAGLAGLIRVARAVSTGVRPPTNNITTPNDYWDPTTSPFRLDGSATPWLDEHRTAGVSGFGFGGTNFHAVIEAPDGEPTPAHGLTAWPAELFVFTGATLTAAKVMVDQLVGHLDHYGPAAEPLRNLAATVWARRSGPPQVSVIATDAADLRAKLTTVLATADTATETTGSTASTGSTAPTGGSDRPSLPRIHWANPMAEDAKVAFVYPGQGSQRPRMLSDLYVAFPHLREVFREGARWTDLLFPPTAFDSETRAAQLAAVTDTRVAQPTLGIAGITLTRLLDTLGVRPDLAAGHSYGELVALWAAGALPTDGFLDLSEARGEAILAATMMGGEPPAEGETNGASETNEPMDDAGAMAALALGADRAEEIIDSLTLSRAAVGDACVVVANRNAPNQSVVSGPTAAVRAVVDEATRLGERATLLNVACAFHSPMVAAAATTLGARLNEIDLAEPLFDVYSNVTARPYGDADDVARLLAAQVAEPVRFTDEIEAMYAAGTRVFVEAGPGRVLSRLVGLTLGDRPHQAINCDVAGESSLNNLLDALGRLAMTGLPVTLDALFDKRTITVDLSARGAVPGWSVDGHLVRGRDGSPVSGGLRPAHEFVEAHPMGLPNDNHPNGRPRGEAGLTDGFGADPALMQYLQGMREMVAAQRDVMMSYLGVAVAPGSPVIDTTLTAGSTSPSLATRHRSPEANSSNDQGVEHGRHQGEPAGDDAAPPVLGAAELEALVTSIVADRTGYPVDMLNPDLDLEADLSIDSIKRIEILGELAERAGLPGADEGSLDESVVEALAMIKTIRGIATWIVEHRDDPAEGNTEASGVPTDPTDERPGGTDVAGLGDDDQSITVPDEALSLLPVVVAASPDGEPVTVRDLTVWITDGVAATDLAAAVAAGGGTPVLFDGDAAVPDGDPDVLIDTTGLSNTPGLSNTVRSTDLTASGANRSYATLRQALLRGVRHVVLATGDGGRFGMDHHRSAEPGQSLPGPTGDASPPEGAGALRVGGYRGLARAAAREYPEVGMRCVDLDPTETPSALAAHLMAEIGGPDPDNCVMGRTADSRVAIRWQRVRPDAPTDADASGEGRPDLGPGRAALLTGGARGITAKVAVGLAGRFGCPIALVGRSPEPIGTPSAELADHPDDRELRRRLIEGGMTNPRDIESRLASLSAEAEIRATMASLTDLGVPVRYLQADVADPETVEAAMATVAAELAPIGLVVHGAGVLADHLIRDKGPEEFQRVWHTKVTGALALHRAAPEDADLVFFASISGAVGNVGQVDYGAANDALDLLAHTLEDRNVLAIDWGPWAGGGMVSPELEREYERRGVGLVPVEAGVNLVCRHVAAGLPQRQVMFVRAKPAAIGAVEAEPVGASGDGGA</sequence>
<evidence type="ECO:0000256" key="4">
    <source>
        <dbReference type="SAM" id="MobiDB-lite"/>
    </source>
</evidence>
<dbReference type="InterPro" id="IPR016036">
    <property type="entry name" value="Malonyl_transacylase_ACP-bd"/>
</dbReference>
<dbReference type="SUPFAM" id="SSF52151">
    <property type="entry name" value="FabD/lysophospholipase-like"/>
    <property type="match status" value="1"/>
</dbReference>
<feature type="domain" description="Carrier" evidence="5">
    <location>
        <begin position="1751"/>
        <end position="1835"/>
    </location>
</feature>
<dbReference type="PANTHER" id="PTHR43775:SF51">
    <property type="entry name" value="INACTIVE PHENOLPHTHIOCEROL SYNTHESIS POLYKETIDE SYNTHASE TYPE I PKS1-RELATED"/>
    <property type="match status" value="1"/>
</dbReference>
<dbReference type="InterPro" id="IPR009081">
    <property type="entry name" value="PP-bd_ACP"/>
</dbReference>
<dbReference type="SMART" id="SM00825">
    <property type="entry name" value="PKS_KS"/>
    <property type="match status" value="1"/>
</dbReference>
<dbReference type="InterPro" id="IPR016039">
    <property type="entry name" value="Thiolase-like"/>
</dbReference>
<organism evidence="7 8">
    <name type="scientific">Candidatus Neomicrothrix parvicella RN1</name>
    <dbReference type="NCBI Taxonomy" id="1229780"/>
    <lineage>
        <taxon>Bacteria</taxon>
        <taxon>Bacillati</taxon>
        <taxon>Actinomycetota</taxon>
        <taxon>Acidimicrobiia</taxon>
        <taxon>Acidimicrobiales</taxon>
        <taxon>Microthrixaceae</taxon>
        <taxon>Candidatus Neomicrothrix</taxon>
    </lineage>
</organism>
<evidence type="ECO:0000256" key="3">
    <source>
        <dbReference type="ARBA" id="ARBA00022679"/>
    </source>
</evidence>
<dbReference type="InterPro" id="IPR014043">
    <property type="entry name" value="Acyl_transferase_dom"/>
</dbReference>
<dbReference type="Gene3D" id="3.20.20.70">
    <property type="entry name" value="Aldolase class I"/>
    <property type="match status" value="2"/>
</dbReference>
<proteinExistence type="predicted"/>
<evidence type="ECO:0000256" key="2">
    <source>
        <dbReference type="ARBA" id="ARBA00022553"/>
    </source>
</evidence>
<dbReference type="InterPro" id="IPR013785">
    <property type="entry name" value="Aldolase_TIM"/>
</dbReference>
<feature type="compositionally biased region" description="Polar residues" evidence="4">
    <location>
        <begin position="1702"/>
        <end position="1712"/>
    </location>
</feature>
<dbReference type="InterPro" id="IPR014030">
    <property type="entry name" value="Ketoacyl_synth_N"/>
</dbReference>